<reference evidence="2 3" key="1">
    <citation type="submission" date="2017-02" db="EMBL/GenBank/DDBJ databases">
        <title>The new phylogeny of genus Mycobacterium.</title>
        <authorList>
            <person name="Tortoli E."/>
            <person name="Trovato A."/>
            <person name="Cirillo D.M."/>
        </authorList>
    </citation>
    <scope>NUCLEOTIDE SEQUENCE [LARGE SCALE GENOMIC DNA]</scope>
    <source>
        <strain evidence="2 3">DSM 44338</strain>
    </source>
</reference>
<dbReference type="EMBL" id="MVIM01000005">
    <property type="protein sequence ID" value="ORB65544.1"/>
    <property type="molecule type" value="Genomic_DNA"/>
</dbReference>
<feature type="domain" description="NAD-dependent epimerase/dehydratase" evidence="1">
    <location>
        <begin position="5"/>
        <end position="221"/>
    </location>
</feature>
<accession>A0A1X0JRQ0</accession>
<evidence type="ECO:0000313" key="3">
    <source>
        <dbReference type="Proteomes" id="UP000192411"/>
    </source>
</evidence>
<dbReference type="SUPFAM" id="SSF51735">
    <property type="entry name" value="NAD(P)-binding Rossmann-fold domains"/>
    <property type="match status" value="1"/>
</dbReference>
<evidence type="ECO:0000259" key="1">
    <source>
        <dbReference type="Pfam" id="PF01370"/>
    </source>
</evidence>
<evidence type="ECO:0000313" key="2">
    <source>
        <dbReference type="EMBL" id="ORB65544.1"/>
    </source>
</evidence>
<name>A0A1X0JRQ0_9MYCO</name>
<dbReference type="Pfam" id="PF01370">
    <property type="entry name" value="Epimerase"/>
    <property type="match status" value="1"/>
</dbReference>
<dbReference type="InterPro" id="IPR001509">
    <property type="entry name" value="Epimerase_deHydtase"/>
</dbReference>
<dbReference type="InterPro" id="IPR050177">
    <property type="entry name" value="Lipid_A_modif_metabolic_enz"/>
</dbReference>
<organism evidence="2 3">
    <name type="scientific">Mycolicibacterium tusciae</name>
    <dbReference type="NCBI Taxonomy" id="75922"/>
    <lineage>
        <taxon>Bacteria</taxon>
        <taxon>Bacillati</taxon>
        <taxon>Actinomycetota</taxon>
        <taxon>Actinomycetes</taxon>
        <taxon>Mycobacteriales</taxon>
        <taxon>Mycobacteriaceae</taxon>
        <taxon>Mycolicibacterium</taxon>
    </lineage>
</organism>
<keyword evidence="3" id="KW-1185">Reference proteome</keyword>
<dbReference type="OrthoDB" id="4373834at2"/>
<dbReference type="Gene3D" id="3.40.50.720">
    <property type="entry name" value="NAD(P)-binding Rossmann-like Domain"/>
    <property type="match status" value="1"/>
</dbReference>
<dbReference type="RefSeq" id="WP_083125633.1">
    <property type="nucleotide sequence ID" value="NZ_MVIM01000005.1"/>
</dbReference>
<dbReference type="AlphaFoldDB" id="A0A1X0JRQ0"/>
<dbReference type="Proteomes" id="UP000192411">
    <property type="component" value="Unassembled WGS sequence"/>
</dbReference>
<sequence>MSDTVLVTGGFGLVGSATVRRLAATGRHVVVADLETPANVKAAHKLPAGVETRWTDLTDTEQVQRLVSESAPSAIIHLAAIIAPAIYRIPKVARRVNVDATATLVGIAEAQPNPPRFVHASSNAVFGPRNPHLTPLPLTSDDPMRPVDIYSGTKAEAEEIVRSSSLEWVVLRFGGVLSADLTALPLSADAMLFASALPSDNRVQTVDVRDVAWACAAATTADAAGEILLIAGDESHRRCYGDLAPALVEALGMAGAIPQGRPGNPASETDWFVTDWMDTTRAQEALQFQHYSWSEMMAELTDTFGWKRYPARLIVPVVRAVMTRRSAYWKAPGIYADPWGVIRAELGDPSWDPPNGPR</sequence>
<protein>
    <submittedName>
        <fullName evidence="2">Oxidoreductase</fullName>
    </submittedName>
</protein>
<proteinExistence type="predicted"/>
<dbReference type="PANTHER" id="PTHR43245">
    <property type="entry name" value="BIFUNCTIONAL POLYMYXIN RESISTANCE PROTEIN ARNA"/>
    <property type="match status" value="1"/>
</dbReference>
<dbReference type="STRING" id="75922.BST47_11260"/>
<dbReference type="CDD" id="cd08946">
    <property type="entry name" value="SDR_e"/>
    <property type="match status" value="1"/>
</dbReference>
<dbReference type="InterPro" id="IPR036291">
    <property type="entry name" value="NAD(P)-bd_dom_sf"/>
</dbReference>
<comment type="caution">
    <text evidence="2">The sequence shown here is derived from an EMBL/GenBank/DDBJ whole genome shotgun (WGS) entry which is preliminary data.</text>
</comment>
<gene>
    <name evidence="2" type="ORF">BST47_11260</name>
</gene>